<name>A0A380BBH3_SPOPA</name>
<sequence length="544" mass="63133">MNELKLTVQDVLQRKSFQCAKVIAGKAGLNRQVKWSHILETKDFESLINGGELILTTGVGLQLDRSSQLLYVKKLIEKEVAAICIEIGPHFSEIPTEIIKLANEHDFPIIAFEEIVKFVDITQDLHTHIINQHHEMLSQLDTLSRKFISLSLTHNGILKILQELHKLFQQNAFFIDKHLKPYYYPSESKEMVGSVHKLIEHELIYTNTQKIISMHGYSYAFMPVRGLGQTWGYLCLRFSEPYAEDFLFLLLDRAALSIAQILLRNRTIEERKQNMEDELVRNLLNGRSCDEADLHTYLPTPSKNMYYRIFVIQLNTHDMNINEEDWEEIKLQRSMTIRALFKQNGFFPAVSVRKNETAVIASFLSTEQLCGETDRFTQIIKEINRVAKNNFSDENICTFGISAVYQNNSDVMTGYDEARKVIALQETEITNTYFYESLGVYRLLLILKESNHLETYVKEYLSPVIDYDRETDSNLFETLAVYLECSGSKKETSERLFIVRQTLYHRLERLETLIGKDFMKPPNRLAYEVAIKAHELLKNDSKPN</sequence>
<dbReference type="RefSeq" id="WP_115359749.1">
    <property type="nucleotide sequence ID" value="NZ_CP038012.1"/>
</dbReference>
<gene>
    <name evidence="3" type="ORF">NCTC4822_00219</name>
</gene>
<feature type="domain" description="PucR C-terminal helix-turn-helix" evidence="2">
    <location>
        <begin position="475"/>
        <end position="533"/>
    </location>
</feature>
<proteinExistence type="predicted"/>
<protein>
    <submittedName>
        <fullName evidence="3">Sugar diacid utilization regulator</fullName>
    </submittedName>
</protein>
<dbReference type="InterPro" id="IPR012914">
    <property type="entry name" value="PucR_dom"/>
</dbReference>
<dbReference type="OrthoDB" id="143422at2"/>
<keyword evidence="4" id="KW-1185">Reference proteome</keyword>
<dbReference type="InterPro" id="IPR042070">
    <property type="entry name" value="PucR_C-HTH_sf"/>
</dbReference>
<evidence type="ECO:0000313" key="3">
    <source>
        <dbReference type="EMBL" id="SUI98725.1"/>
    </source>
</evidence>
<dbReference type="PANTHER" id="PTHR33744">
    <property type="entry name" value="CARBOHYDRATE DIACID REGULATOR"/>
    <property type="match status" value="1"/>
</dbReference>
<dbReference type="InterPro" id="IPR051448">
    <property type="entry name" value="CdaR-like_regulators"/>
</dbReference>
<dbReference type="Pfam" id="PF13556">
    <property type="entry name" value="HTH_30"/>
    <property type="match status" value="1"/>
</dbReference>
<dbReference type="InterPro" id="IPR025736">
    <property type="entry name" value="PucR_C-HTH_dom"/>
</dbReference>
<accession>A0A380BBH3</accession>
<evidence type="ECO:0000259" key="2">
    <source>
        <dbReference type="Pfam" id="PF13556"/>
    </source>
</evidence>
<feature type="domain" description="Purine catabolism PurC-like" evidence="1">
    <location>
        <begin position="10"/>
        <end position="129"/>
    </location>
</feature>
<dbReference type="EMBL" id="UGYZ01000002">
    <property type="protein sequence ID" value="SUI98725.1"/>
    <property type="molecule type" value="Genomic_DNA"/>
</dbReference>
<reference evidence="3 4" key="1">
    <citation type="submission" date="2018-06" db="EMBL/GenBank/DDBJ databases">
        <authorList>
            <consortium name="Pathogen Informatics"/>
            <person name="Doyle S."/>
        </authorList>
    </citation>
    <scope>NUCLEOTIDE SEQUENCE [LARGE SCALE GENOMIC DNA]</scope>
    <source>
        <strain evidence="4">ATCC 11859 / DSM 33 / NCIB 8841 / NCTC 4822</strain>
    </source>
</reference>
<dbReference type="AlphaFoldDB" id="A0A380BBH3"/>
<evidence type="ECO:0000313" key="4">
    <source>
        <dbReference type="Proteomes" id="UP000254519"/>
    </source>
</evidence>
<dbReference type="Pfam" id="PF07905">
    <property type="entry name" value="PucR"/>
    <property type="match status" value="1"/>
</dbReference>
<organism evidence="3 4">
    <name type="scientific">Sporosarcina pasteurii</name>
    <name type="common">Bacillus pasteurii</name>
    <dbReference type="NCBI Taxonomy" id="1474"/>
    <lineage>
        <taxon>Bacteria</taxon>
        <taxon>Bacillati</taxon>
        <taxon>Bacillota</taxon>
        <taxon>Bacilli</taxon>
        <taxon>Bacillales</taxon>
        <taxon>Caryophanaceae</taxon>
        <taxon>Sporosarcina</taxon>
    </lineage>
</organism>
<dbReference type="PANTHER" id="PTHR33744:SF1">
    <property type="entry name" value="DNA-BINDING TRANSCRIPTIONAL ACTIVATOR ADER"/>
    <property type="match status" value="1"/>
</dbReference>
<evidence type="ECO:0000259" key="1">
    <source>
        <dbReference type="Pfam" id="PF07905"/>
    </source>
</evidence>
<dbReference type="Gene3D" id="1.10.10.2840">
    <property type="entry name" value="PucR C-terminal helix-turn-helix domain"/>
    <property type="match status" value="1"/>
</dbReference>
<dbReference type="Proteomes" id="UP000254519">
    <property type="component" value="Unassembled WGS sequence"/>
</dbReference>